<evidence type="ECO:0000256" key="4">
    <source>
        <dbReference type="ARBA" id="ARBA00022679"/>
    </source>
</evidence>
<dbReference type="InterPro" id="IPR004960">
    <property type="entry name" value="LipA_acyltrans"/>
</dbReference>
<protein>
    <submittedName>
        <fullName evidence="7">Lauroyl/myristoyl acyltransferase</fullName>
    </submittedName>
</protein>
<evidence type="ECO:0000313" key="7">
    <source>
        <dbReference type="EMBL" id="CUA95988.1"/>
    </source>
</evidence>
<keyword evidence="6 7" id="KW-0012">Acyltransferase</keyword>
<evidence type="ECO:0000256" key="5">
    <source>
        <dbReference type="ARBA" id="ARBA00023136"/>
    </source>
</evidence>
<dbReference type="EMBL" id="CYHE01000004">
    <property type="protein sequence ID" value="CUA95988.1"/>
    <property type="molecule type" value="Genomic_DNA"/>
</dbReference>
<name>A0A0K6HYT9_9HYPH</name>
<evidence type="ECO:0000256" key="3">
    <source>
        <dbReference type="ARBA" id="ARBA00022519"/>
    </source>
</evidence>
<keyword evidence="2" id="KW-1003">Cell membrane</keyword>
<evidence type="ECO:0000256" key="1">
    <source>
        <dbReference type="ARBA" id="ARBA00004533"/>
    </source>
</evidence>
<dbReference type="GO" id="GO:0009247">
    <property type="term" value="P:glycolipid biosynthetic process"/>
    <property type="evidence" value="ECO:0007669"/>
    <property type="project" value="UniProtKB-ARBA"/>
</dbReference>
<keyword evidence="4 7" id="KW-0808">Transferase</keyword>
<dbReference type="GO" id="GO:0016746">
    <property type="term" value="F:acyltransferase activity"/>
    <property type="evidence" value="ECO:0007669"/>
    <property type="project" value="UniProtKB-KW"/>
</dbReference>
<accession>A0A0K6HYT9</accession>
<evidence type="ECO:0000313" key="8">
    <source>
        <dbReference type="Proteomes" id="UP000183900"/>
    </source>
</evidence>
<keyword evidence="5" id="KW-0472">Membrane</keyword>
<organism evidence="7 8">
    <name type="scientific">Pannonibacter indicus</name>
    <dbReference type="NCBI Taxonomy" id="466044"/>
    <lineage>
        <taxon>Bacteria</taxon>
        <taxon>Pseudomonadati</taxon>
        <taxon>Pseudomonadota</taxon>
        <taxon>Alphaproteobacteria</taxon>
        <taxon>Hyphomicrobiales</taxon>
        <taxon>Stappiaceae</taxon>
        <taxon>Pannonibacter</taxon>
    </lineage>
</organism>
<dbReference type="Pfam" id="PF03279">
    <property type="entry name" value="Lip_A_acyltrans"/>
    <property type="match status" value="1"/>
</dbReference>
<evidence type="ECO:0000256" key="6">
    <source>
        <dbReference type="ARBA" id="ARBA00023315"/>
    </source>
</evidence>
<evidence type="ECO:0000256" key="2">
    <source>
        <dbReference type="ARBA" id="ARBA00022475"/>
    </source>
</evidence>
<keyword evidence="8" id="KW-1185">Reference proteome</keyword>
<gene>
    <name evidence="7" type="ORF">Ga0061067_104241</name>
</gene>
<dbReference type="PANTHER" id="PTHR30606">
    <property type="entry name" value="LIPID A BIOSYNTHESIS LAUROYL ACYLTRANSFERASE"/>
    <property type="match status" value="1"/>
</dbReference>
<reference evidence="8" key="1">
    <citation type="submission" date="2015-08" db="EMBL/GenBank/DDBJ databases">
        <authorList>
            <person name="Varghese N."/>
        </authorList>
    </citation>
    <scope>NUCLEOTIDE SEQUENCE [LARGE SCALE GENOMIC DNA]</scope>
    <source>
        <strain evidence="8">DSM 23407</strain>
    </source>
</reference>
<comment type="subcellular location">
    <subcellularLocation>
        <location evidence="1">Cell inner membrane</location>
    </subcellularLocation>
</comment>
<dbReference type="PANTHER" id="PTHR30606:SF9">
    <property type="entry name" value="LIPID A BIOSYNTHESIS LAUROYLTRANSFERASE"/>
    <property type="match status" value="1"/>
</dbReference>
<dbReference type="GO" id="GO:0005886">
    <property type="term" value="C:plasma membrane"/>
    <property type="evidence" value="ECO:0007669"/>
    <property type="project" value="UniProtKB-SubCell"/>
</dbReference>
<dbReference type="CDD" id="cd07984">
    <property type="entry name" value="LPLAT_LABLAT-like"/>
    <property type="match status" value="1"/>
</dbReference>
<keyword evidence="3" id="KW-0997">Cell inner membrane</keyword>
<dbReference type="Proteomes" id="UP000183900">
    <property type="component" value="Unassembled WGS sequence"/>
</dbReference>
<sequence>MPYVHALPAMIRIRLLPMTPRSPFRTLALKAEWAVLAAVVFLFRLVPVDRASAAMGFLWRKLAPLNKRHKRALKHLELAMPELTASERRQIIDGMWDNLGRVTAETFHIDRMIRDESRFELQVDARTDAILNGAGPCVFVSMHSACWELCVTPAFQRGLPMAGVYQALKNPYSDALLRSLRGTLYPLGLYSKGHQTARKLLSILRSGGVFALMADLRERRGVKVPFFGREAYATPVPATLARACGVPIVIGRVVRLEGARFRIEGICIDPASDGDKEADILATTAAIHAQFEAWIREVPEQWMWIHRKWED</sequence>
<proteinExistence type="predicted"/>
<dbReference type="AlphaFoldDB" id="A0A0K6HYT9"/>